<dbReference type="Gene3D" id="3.30.40.10">
    <property type="entry name" value="Zinc/RING finger domain, C3HC4 (zinc finger)"/>
    <property type="match status" value="1"/>
</dbReference>
<evidence type="ECO:0000259" key="11">
    <source>
        <dbReference type="PROSITE" id="PS51466"/>
    </source>
</evidence>
<name>A0A1I8BXK2_MELHA</name>
<evidence type="ECO:0000256" key="2">
    <source>
        <dbReference type="ARBA" id="ARBA00005383"/>
    </source>
</evidence>
<comment type="pathway">
    <text evidence="1">Protein modification; protein sumoylation.</text>
</comment>
<keyword evidence="5 8" id="KW-0863">Zinc-finger</keyword>
<evidence type="ECO:0000256" key="5">
    <source>
        <dbReference type="ARBA" id="ARBA00022771"/>
    </source>
</evidence>
<keyword evidence="6" id="KW-0833">Ubl conjugation pathway</keyword>
<keyword evidence="12" id="KW-1185">Reference proteome</keyword>
<evidence type="ECO:0000256" key="4">
    <source>
        <dbReference type="ARBA" id="ARBA00022723"/>
    </source>
</evidence>
<dbReference type="PANTHER" id="PTHR10782:SF94">
    <property type="entry name" value="SUPPRESSOR OF VARIEGATION 2-10, ISOFORM I"/>
    <property type="match status" value="1"/>
</dbReference>
<evidence type="ECO:0000259" key="10">
    <source>
        <dbReference type="PROSITE" id="PS51044"/>
    </source>
</evidence>
<dbReference type="GO" id="GO:0016925">
    <property type="term" value="P:protein sumoylation"/>
    <property type="evidence" value="ECO:0007669"/>
    <property type="project" value="UniProtKB-UniPathway"/>
</dbReference>
<dbReference type="PROSITE" id="PS51466">
    <property type="entry name" value="PINIT"/>
    <property type="match status" value="1"/>
</dbReference>
<feature type="region of interest" description="Disordered" evidence="9">
    <location>
        <begin position="416"/>
        <end position="445"/>
    </location>
</feature>
<dbReference type="AlphaFoldDB" id="A0A1I8BXK2"/>
<dbReference type="Pfam" id="PF14324">
    <property type="entry name" value="PINIT"/>
    <property type="match status" value="1"/>
</dbReference>
<comment type="similarity">
    <text evidence="2">Belongs to the PIAS family.</text>
</comment>
<protein>
    <submittedName>
        <fullName evidence="13">SP-RING-type domain-containing protein</fullName>
    </submittedName>
</protein>
<dbReference type="Proteomes" id="UP000095281">
    <property type="component" value="Unplaced"/>
</dbReference>
<dbReference type="GO" id="GO:0061665">
    <property type="term" value="F:SUMO ligase activity"/>
    <property type="evidence" value="ECO:0007669"/>
    <property type="project" value="TreeGrafter"/>
</dbReference>
<evidence type="ECO:0000313" key="13">
    <source>
        <dbReference type="WBParaSite" id="MhA1_Contig781.frz3.gene17"/>
    </source>
</evidence>
<organism evidence="12 13">
    <name type="scientific">Meloidogyne hapla</name>
    <name type="common">Root-knot nematode worm</name>
    <dbReference type="NCBI Taxonomy" id="6305"/>
    <lineage>
        <taxon>Eukaryota</taxon>
        <taxon>Metazoa</taxon>
        <taxon>Ecdysozoa</taxon>
        <taxon>Nematoda</taxon>
        <taxon>Chromadorea</taxon>
        <taxon>Rhabditida</taxon>
        <taxon>Tylenchina</taxon>
        <taxon>Tylenchomorpha</taxon>
        <taxon>Tylenchoidea</taxon>
        <taxon>Meloidogynidae</taxon>
        <taxon>Meloidogyninae</taxon>
        <taxon>Meloidogyne</taxon>
    </lineage>
</organism>
<feature type="region of interest" description="Disordered" evidence="9">
    <location>
        <begin position="491"/>
        <end position="578"/>
    </location>
</feature>
<feature type="compositionally biased region" description="Gly residues" evidence="9">
    <location>
        <begin position="504"/>
        <end position="513"/>
    </location>
</feature>
<keyword evidence="3" id="KW-0808">Transferase</keyword>
<feature type="compositionally biased region" description="Low complexity" evidence="9">
    <location>
        <begin position="546"/>
        <end position="560"/>
    </location>
</feature>
<dbReference type="GO" id="GO:0000785">
    <property type="term" value="C:chromatin"/>
    <property type="evidence" value="ECO:0007669"/>
    <property type="project" value="TreeGrafter"/>
</dbReference>
<feature type="domain" description="SP-RING-type" evidence="10">
    <location>
        <begin position="262"/>
        <end position="343"/>
    </location>
</feature>
<dbReference type="Gene3D" id="2.60.120.780">
    <property type="entry name" value="PINIT domain"/>
    <property type="match status" value="1"/>
</dbReference>
<dbReference type="InterPro" id="IPR013083">
    <property type="entry name" value="Znf_RING/FYVE/PHD"/>
</dbReference>
<dbReference type="InterPro" id="IPR038654">
    <property type="entry name" value="PINIT_sf"/>
</dbReference>
<evidence type="ECO:0000256" key="3">
    <source>
        <dbReference type="ARBA" id="ARBA00022679"/>
    </source>
</evidence>
<dbReference type="PROSITE" id="PS51044">
    <property type="entry name" value="ZF_SP_RING"/>
    <property type="match status" value="1"/>
</dbReference>
<keyword evidence="4" id="KW-0479">Metal-binding</keyword>
<feature type="compositionally biased region" description="Low complexity" evidence="9">
    <location>
        <begin position="492"/>
        <end position="503"/>
    </location>
</feature>
<reference evidence="13" key="1">
    <citation type="submission" date="2016-11" db="UniProtKB">
        <authorList>
            <consortium name="WormBaseParasite"/>
        </authorList>
    </citation>
    <scope>IDENTIFICATION</scope>
</reference>
<evidence type="ECO:0000313" key="12">
    <source>
        <dbReference type="Proteomes" id="UP000095281"/>
    </source>
</evidence>
<dbReference type="GO" id="GO:0006357">
    <property type="term" value="P:regulation of transcription by RNA polymerase II"/>
    <property type="evidence" value="ECO:0007669"/>
    <property type="project" value="TreeGrafter"/>
</dbReference>
<feature type="domain" description="PINIT" evidence="11">
    <location>
        <begin position="62"/>
        <end position="229"/>
    </location>
</feature>
<evidence type="ECO:0000256" key="8">
    <source>
        <dbReference type="PROSITE-ProRule" id="PRU00452"/>
    </source>
</evidence>
<dbReference type="UniPathway" id="UPA00886"/>
<dbReference type="CDD" id="cd16650">
    <property type="entry name" value="SP-RING_PIAS-like"/>
    <property type="match status" value="1"/>
</dbReference>
<evidence type="ECO:0000256" key="7">
    <source>
        <dbReference type="ARBA" id="ARBA00022833"/>
    </source>
</evidence>
<evidence type="ECO:0000256" key="6">
    <source>
        <dbReference type="ARBA" id="ARBA00022786"/>
    </source>
</evidence>
<evidence type="ECO:0000256" key="1">
    <source>
        <dbReference type="ARBA" id="ARBA00004718"/>
    </source>
</evidence>
<dbReference type="PANTHER" id="PTHR10782">
    <property type="entry name" value="ZINC FINGER MIZ DOMAIN-CONTAINING PROTEIN"/>
    <property type="match status" value="1"/>
</dbReference>
<accession>A0A1I8BXK2</accession>
<dbReference type="WBParaSite" id="MhA1_Contig781.frz3.gene17">
    <property type="protein sequence ID" value="MhA1_Contig781.frz3.gene17"/>
    <property type="gene ID" value="MhA1_Contig781.frz3.gene17"/>
</dbReference>
<proteinExistence type="inferred from homology"/>
<feature type="compositionally biased region" description="Polar residues" evidence="9">
    <location>
        <begin position="416"/>
        <end position="427"/>
    </location>
</feature>
<keyword evidence="7" id="KW-0862">Zinc</keyword>
<dbReference type="Pfam" id="PF02891">
    <property type="entry name" value="zf-MIZ"/>
    <property type="match status" value="1"/>
</dbReference>
<dbReference type="GO" id="GO:0003712">
    <property type="term" value="F:transcription coregulator activity"/>
    <property type="evidence" value="ECO:0007669"/>
    <property type="project" value="TreeGrafter"/>
</dbReference>
<dbReference type="GO" id="GO:0008270">
    <property type="term" value="F:zinc ion binding"/>
    <property type="evidence" value="ECO:0007669"/>
    <property type="project" value="UniProtKB-KW"/>
</dbReference>
<dbReference type="InterPro" id="IPR004181">
    <property type="entry name" value="Znf_MIZ"/>
</dbReference>
<sequence>MHSNQQSGIYGFNAAAPGIAQFPGGFGNFMNYAAAYGQQFQGATAYQPNNFSQSLPAHNQPHYIPPQHSQGGLVRNLRTVELPFYDLFKVVVPMTELPSYPVPTRPGEGRFSCTFGLPADDIAKLTYPEDQKLPRYELQLRMFLLENSEEQPDAFPPGSAVRLDDFNVNLPAIIPTNKPNAEHKRYSRPVNITPYCRPPRSKDRPHRLNFEWNGDKRAWAFTVLLVKRVNSDILLERIRNNPNASRPASTTRDNIIRRLSGDEDDVQMDACKISLVDPLGRMRIKIPSRAADCTHLQTFDLYNYLMMNEKRPGWKCPVCDKNAIYSKLVIDKYFEDVLKTVGSSVEEVELLRDGSWGLPKANDTISLCSDEDAAMADADDDDIMIVDPAKTKPSKTVDKKKSDSVITENVVSHQELPQPTVITSKTSVIEPKQQRTSTSSNTSNAPKKKVVSFNIYWKRAIAVPEEDIIELSSDDEDDRLATAISVSQLNDASAAGTPNSNASGGAGGGGGGSVTNNIGHSSQSHATRRGGVSGTGGSIHNDTRQSNGYNSSTSNTSTSSATPPFLHNNNGQLPGIFRPPIDEVAKTQIAQSLANFLQNVYTKNNRSQQQCGPPFRSS</sequence>
<evidence type="ECO:0000256" key="9">
    <source>
        <dbReference type="SAM" id="MobiDB-lite"/>
    </source>
</evidence>
<dbReference type="InterPro" id="IPR023321">
    <property type="entry name" value="PINIT"/>
</dbReference>